<accession>A0A015X8I3</accession>
<gene>
    <name evidence="1" type="ORF">M136_0367</name>
</gene>
<dbReference type="Gene3D" id="2.30.110.10">
    <property type="entry name" value="Electron Transport, Fmn-binding Protein, Chain A"/>
    <property type="match status" value="1"/>
</dbReference>
<reference evidence="1 2" key="1">
    <citation type="submission" date="2014-02" db="EMBL/GenBank/DDBJ databases">
        <authorList>
            <person name="Sears C."/>
            <person name="Carroll K."/>
            <person name="Sack B.R."/>
            <person name="Qadri F."/>
            <person name="Myers L.L."/>
            <person name="Chung G.-T."/>
            <person name="Escheverria P."/>
            <person name="Fraser C.M."/>
            <person name="Sadzewicz L."/>
            <person name="Shefchek K.A."/>
            <person name="Tallon L."/>
            <person name="Das S.P."/>
            <person name="Daugherty S."/>
            <person name="Mongodin E.F."/>
        </authorList>
    </citation>
    <scope>NUCLEOTIDE SEQUENCE [LARGE SCALE GENOMIC DNA]</scope>
    <source>
        <strain evidence="1 2">S36L11</strain>
    </source>
</reference>
<comment type="caution">
    <text evidence="1">The sequence shown here is derived from an EMBL/GenBank/DDBJ whole genome shotgun (WGS) entry which is preliminary data.</text>
</comment>
<proteinExistence type="predicted"/>
<dbReference type="Pfam" id="PF12900">
    <property type="entry name" value="Pyridox_ox_2"/>
    <property type="match status" value="1"/>
</dbReference>
<dbReference type="EMBL" id="JGDJ01000136">
    <property type="protein sequence ID" value="EXZ30380.1"/>
    <property type="molecule type" value="Genomic_DNA"/>
</dbReference>
<evidence type="ECO:0000313" key="1">
    <source>
        <dbReference type="EMBL" id="EXZ30380.1"/>
    </source>
</evidence>
<organism evidence="1 2">
    <name type="scientific">Bacteroides fragilis str. S36L11</name>
    <dbReference type="NCBI Taxonomy" id="1339327"/>
    <lineage>
        <taxon>Bacteria</taxon>
        <taxon>Pseudomonadati</taxon>
        <taxon>Bacteroidota</taxon>
        <taxon>Bacteroidia</taxon>
        <taxon>Bacteroidales</taxon>
        <taxon>Bacteroidaceae</taxon>
        <taxon>Bacteroides</taxon>
    </lineage>
</organism>
<name>A0A015X8I3_BACFG</name>
<dbReference type="RefSeq" id="WP_009291426.1">
    <property type="nucleotide sequence ID" value="NZ_JGDJ01000136.1"/>
</dbReference>
<dbReference type="InterPro" id="IPR024747">
    <property type="entry name" value="Pyridox_Oxase-rel"/>
</dbReference>
<dbReference type="PANTHER" id="PTHR34071:SF2">
    <property type="entry name" value="FLAVIN-NUCLEOTIDE-BINDING PROTEIN"/>
    <property type="match status" value="1"/>
</dbReference>
<dbReference type="AlphaFoldDB" id="A0A015X8I3"/>
<dbReference type="InterPro" id="IPR012349">
    <property type="entry name" value="Split_barrel_FMN-bd"/>
</dbReference>
<dbReference type="Proteomes" id="UP000022082">
    <property type="component" value="Unassembled WGS sequence"/>
</dbReference>
<dbReference type="PANTHER" id="PTHR34071">
    <property type="entry name" value="5-NITROIMIDAZOLE ANTIBIOTICS RESISTANCE PROTEIN, NIMA-FAMILY-RELATED PROTEIN-RELATED"/>
    <property type="match status" value="1"/>
</dbReference>
<protein>
    <submittedName>
        <fullName evidence="1">Pyridoxamine 5'-phosphate oxidase family protein</fullName>
    </submittedName>
</protein>
<dbReference type="SUPFAM" id="SSF50475">
    <property type="entry name" value="FMN-binding split barrel"/>
    <property type="match status" value="1"/>
</dbReference>
<dbReference type="GeneID" id="60367918"/>
<dbReference type="PATRIC" id="fig|1339327.3.peg.1038"/>
<evidence type="ECO:0000313" key="2">
    <source>
        <dbReference type="Proteomes" id="UP000022082"/>
    </source>
</evidence>
<sequence>MEYINDLIRRKDRLLSEDEAMSLLENGEYGVLSISSTEEGVYGIPINYVWDKQQSIYFHCAPEGHKLCILQNCNQASFCVVGRTRVVSNQFSTEYESIVINGTMICQLEETEKRKALELLLDKYSPEDKKVGLKYIEKSFHRTHVLKLVIKVISGKCKKINQPCQDY</sequence>